<proteinExistence type="predicted"/>
<organism evidence="1 2">
    <name type="scientific">Pleurotus eryngii</name>
    <name type="common">Boletus of the steppes</name>
    <dbReference type="NCBI Taxonomy" id="5323"/>
    <lineage>
        <taxon>Eukaryota</taxon>
        <taxon>Fungi</taxon>
        <taxon>Dikarya</taxon>
        <taxon>Basidiomycota</taxon>
        <taxon>Agaricomycotina</taxon>
        <taxon>Agaricomycetes</taxon>
        <taxon>Agaricomycetidae</taxon>
        <taxon>Agaricales</taxon>
        <taxon>Pleurotineae</taxon>
        <taxon>Pleurotaceae</taxon>
        <taxon>Pleurotus</taxon>
    </lineage>
</organism>
<keyword evidence="2" id="KW-1185">Reference proteome</keyword>
<gene>
    <name evidence="1" type="ORF">BDN71DRAFT_1492413</name>
</gene>
<evidence type="ECO:0000313" key="2">
    <source>
        <dbReference type="Proteomes" id="UP000807025"/>
    </source>
</evidence>
<evidence type="ECO:0000313" key="1">
    <source>
        <dbReference type="EMBL" id="KAF9501286.1"/>
    </source>
</evidence>
<dbReference type="Proteomes" id="UP000807025">
    <property type="component" value="Unassembled WGS sequence"/>
</dbReference>
<dbReference type="EMBL" id="MU154524">
    <property type="protein sequence ID" value="KAF9501286.1"/>
    <property type="molecule type" value="Genomic_DNA"/>
</dbReference>
<comment type="caution">
    <text evidence="1">The sequence shown here is derived from an EMBL/GenBank/DDBJ whole genome shotgun (WGS) entry which is preliminary data.</text>
</comment>
<name>A0A9P6ABP8_PLEER</name>
<protein>
    <submittedName>
        <fullName evidence="1">Uncharacterized protein</fullName>
    </submittedName>
</protein>
<reference evidence="1" key="1">
    <citation type="submission" date="2020-11" db="EMBL/GenBank/DDBJ databases">
        <authorList>
            <consortium name="DOE Joint Genome Institute"/>
            <person name="Ahrendt S."/>
            <person name="Riley R."/>
            <person name="Andreopoulos W."/>
            <person name="Labutti K."/>
            <person name="Pangilinan J."/>
            <person name="Ruiz-Duenas F.J."/>
            <person name="Barrasa J.M."/>
            <person name="Sanchez-Garcia M."/>
            <person name="Camarero S."/>
            <person name="Miyauchi S."/>
            <person name="Serrano A."/>
            <person name="Linde D."/>
            <person name="Babiker R."/>
            <person name="Drula E."/>
            <person name="Ayuso-Fernandez I."/>
            <person name="Pacheco R."/>
            <person name="Padilla G."/>
            <person name="Ferreira P."/>
            <person name="Barriuso J."/>
            <person name="Kellner H."/>
            <person name="Castanera R."/>
            <person name="Alfaro M."/>
            <person name="Ramirez L."/>
            <person name="Pisabarro A.G."/>
            <person name="Kuo A."/>
            <person name="Tritt A."/>
            <person name="Lipzen A."/>
            <person name="He G."/>
            <person name="Yan M."/>
            <person name="Ng V."/>
            <person name="Cullen D."/>
            <person name="Martin F."/>
            <person name="Rosso M.-N."/>
            <person name="Henrissat B."/>
            <person name="Hibbett D."/>
            <person name="Martinez A.T."/>
            <person name="Grigoriev I.V."/>
        </authorList>
    </citation>
    <scope>NUCLEOTIDE SEQUENCE</scope>
    <source>
        <strain evidence="1">ATCC 90797</strain>
    </source>
</reference>
<dbReference type="AlphaFoldDB" id="A0A9P6ABP8"/>
<sequence length="114" mass="12326">MYEQRTQAAIDGVSSRKYPNLKAASKAENCLAFGRVAYTTLRDRAQGKHQSSQAYHTARSLLTPGKEDVVINLAKLSGESGGPWGKAELCAAISNITPVAGVLIHYNTLMTLIY</sequence>
<accession>A0A9P6ABP8</accession>